<evidence type="ECO:0000256" key="1">
    <source>
        <dbReference type="ARBA" id="ARBA00023125"/>
    </source>
</evidence>
<protein>
    <submittedName>
        <fullName evidence="4">AcrR family transcriptional regulator</fullName>
    </submittedName>
</protein>
<evidence type="ECO:0000256" key="2">
    <source>
        <dbReference type="PROSITE-ProRule" id="PRU00335"/>
    </source>
</evidence>
<dbReference type="RefSeq" id="WP_209902522.1">
    <property type="nucleotide sequence ID" value="NZ_BAAAJW010000007.1"/>
</dbReference>
<evidence type="ECO:0000313" key="4">
    <source>
        <dbReference type="EMBL" id="MBP2382588.1"/>
    </source>
</evidence>
<dbReference type="Pfam" id="PF00440">
    <property type="entry name" value="TetR_N"/>
    <property type="match status" value="1"/>
</dbReference>
<dbReference type="PRINTS" id="PR00455">
    <property type="entry name" value="HTHTETR"/>
</dbReference>
<dbReference type="Gene3D" id="1.10.357.10">
    <property type="entry name" value="Tetracycline Repressor, domain 2"/>
    <property type="match status" value="1"/>
</dbReference>
<dbReference type="InterPro" id="IPR009057">
    <property type="entry name" value="Homeodomain-like_sf"/>
</dbReference>
<keyword evidence="5" id="KW-1185">Reference proteome</keyword>
<dbReference type="InterPro" id="IPR050109">
    <property type="entry name" value="HTH-type_TetR-like_transc_reg"/>
</dbReference>
<sequence>MMSSAAIAPDSDQTARARLRDAAMSVYAHHGAKGATVQVIAAEAGVSTGLIRHYFGSKDGLLAACDIHAIGALLDQAHRALADESIPPEFVTGMYHSTRAEVRYLARALVEGSRSAAELYEVGSKLAERFLSERWPDQFPPGSPATRDAAAVMSSMHLGPLVLHVHLSRRIGVDSLDPAHAPRVGAAMTTLYSTLGEFFAAENGKQLADGLSEVSEESRRTSGGLP</sequence>
<gene>
    <name evidence="4" type="ORF">JOF43_002545</name>
</gene>
<feature type="domain" description="HTH tetR-type" evidence="3">
    <location>
        <begin position="13"/>
        <end position="73"/>
    </location>
</feature>
<dbReference type="Proteomes" id="UP001519290">
    <property type="component" value="Unassembled WGS sequence"/>
</dbReference>
<feature type="DNA-binding region" description="H-T-H motif" evidence="2">
    <location>
        <begin position="36"/>
        <end position="55"/>
    </location>
</feature>
<dbReference type="PROSITE" id="PS50977">
    <property type="entry name" value="HTH_TETR_2"/>
    <property type="match status" value="1"/>
</dbReference>
<evidence type="ECO:0000313" key="5">
    <source>
        <dbReference type="Proteomes" id="UP001519290"/>
    </source>
</evidence>
<dbReference type="SUPFAM" id="SSF46689">
    <property type="entry name" value="Homeodomain-like"/>
    <property type="match status" value="1"/>
</dbReference>
<comment type="caution">
    <text evidence="4">The sequence shown here is derived from an EMBL/GenBank/DDBJ whole genome shotgun (WGS) entry which is preliminary data.</text>
</comment>
<reference evidence="4 5" key="1">
    <citation type="submission" date="2021-03" db="EMBL/GenBank/DDBJ databases">
        <title>Sequencing the genomes of 1000 actinobacteria strains.</title>
        <authorList>
            <person name="Klenk H.-P."/>
        </authorList>
    </citation>
    <scope>NUCLEOTIDE SEQUENCE [LARGE SCALE GENOMIC DNA]</scope>
    <source>
        <strain evidence="4 5">DSM 14566</strain>
    </source>
</reference>
<name>A0ABS4X2A3_9MICO</name>
<organism evidence="4 5">
    <name type="scientific">Brachybacterium sacelli</name>
    <dbReference type="NCBI Taxonomy" id="173364"/>
    <lineage>
        <taxon>Bacteria</taxon>
        <taxon>Bacillati</taxon>
        <taxon>Actinomycetota</taxon>
        <taxon>Actinomycetes</taxon>
        <taxon>Micrococcales</taxon>
        <taxon>Dermabacteraceae</taxon>
        <taxon>Brachybacterium</taxon>
    </lineage>
</organism>
<accession>A0ABS4X2A3</accession>
<dbReference type="InterPro" id="IPR001647">
    <property type="entry name" value="HTH_TetR"/>
</dbReference>
<dbReference type="EMBL" id="JAGIOD010000001">
    <property type="protein sequence ID" value="MBP2382588.1"/>
    <property type="molecule type" value="Genomic_DNA"/>
</dbReference>
<proteinExistence type="predicted"/>
<evidence type="ECO:0000259" key="3">
    <source>
        <dbReference type="PROSITE" id="PS50977"/>
    </source>
</evidence>
<keyword evidence="1 2" id="KW-0238">DNA-binding</keyword>
<dbReference type="PANTHER" id="PTHR30055:SF146">
    <property type="entry name" value="HTH-TYPE TRANSCRIPTIONAL DUAL REGULATOR CECR"/>
    <property type="match status" value="1"/>
</dbReference>
<dbReference type="PANTHER" id="PTHR30055">
    <property type="entry name" value="HTH-TYPE TRANSCRIPTIONAL REGULATOR RUTR"/>
    <property type="match status" value="1"/>
</dbReference>